<keyword evidence="2" id="KW-0732">Signal</keyword>
<dbReference type="AlphaFoldDB" id="A0A840EFI4"/>
<dbReference type="EMBL" id="JACIFF010000009">
    <property type="protein sequence ID" value="MBB4080688.1"/>
    <property type="molecule type" value="Genomic_DNA"/>
</dbReference>
<proteinExistence type="predicted"/>
<evidence type="ECO:0000256" key="1">
    <source>
        <dbReference type="ARBA" id="ARBA00011738"/>
    </source>
</evidence>
<organism evidence="4 5">
    <name type="scientific">Neolewinella aquimaris</name>
    <dbReference type="NCBI Taxonomy" id="1835722"/>
    <lineage>
        <taxon>Bacteria</taxon>
        <taxon>Pseudomonadati</taxon>
        <taxon>Bacteroidota</taxon>
        <taxon>Saprospiria</taxon>
        <taxon>Saprospirales</taxon>
        <taxon>Lewinellaceae</taxon>
        <taxon>Neolewinella</taxon>
    </lineage>
</organism>
<dbReference type="RefSeq" id="WP_183496914.1">
    <property type="nucleotide sequence ID" value="NZ_JACIFF010000009.1"/>
</dbReference>
<dbReference type="SUPFAM" id="SSF54909">
    <property type="entry name" value="Dimeric alpha+beta barrel"/>
    <property type="match status" value="1"/>
</dbReference>
<dbReference type="Gene3D" id="3.30.70.100">
    <property type="match status" value="1"/>
</dbReference>
<dbReference type="PROSITE" id="PS51502">
    <property type="entry name" value="S_R_A_B_BARREL"/>
    <property type="match status" value="1"/>
</dbReference>
<protein>
    <recommendedName>
        <fullName evidence="3">Stress-response A/B barrel domain-containing protein</fullName>
    </recommendedName>
</protein>
<evidence type="ECO:0000259" key="3">
    <source>
        <dbReference type="PROSITE" id="PS51502"/>
    </source>
</evidence>
<evidence type="ECO:0000313" key="5">
    <source>
        <dbReference type="Proteomes" id="UP000576209"/>
    </source>
</evidence>
<comment type="subunit">
    <text evidence="1">Homodimer.</text>
</comment>
<feature type="domain" description="Stress-response A/B barrel" evidence="3">
    <location>
        <begin position="46"/>
        <end position="140"/>
    </location>
</feature>
<name>A0A840EFI4_9BACT</name>
<comment type="caution">
    <text evidence="4">The sequence shown here is derived from an EMBL/GenBank/DDBJ whole genome shotgun (WGS) entry which is preliminary data.</text>
</comment>
<feature type="chain" id="PRO_5032908430" description="Stress-response A/B barrel domain-containing protein" evidence="2">
    <location>
        <begin position="22"/>
        <end position="151"/>
    </location>
</feature>
<dbReference type="SMART" id="SM00886">
    <property type="entry name" value="Dabb"/>
    <property type="match status" value="1"/>
</dbReference>
<feature type="signal peptide" evidence="2">
    <location>
        <begin position="1"/>
        <end position="21"/>
    </location>
</feature>
<dbReference type="InterPro" id="IPR044662">
    <property type="entry name" value="HS1/DABB1-like"/>
</dbReference>
<gene>
    <name evidence="4" type="ORF">GGR28_003323</name>
</gene>
<dbReference type="Proteomes" id="UP000576209">
    <property type="component" value="Unassembled WGS sequence"/>
</dbReference>
<dbReference type="Pfam" id="PF07876">
    <property type="entry name" value="Dabb"/>
    <property type="match status" value="1"/>
</dbReference>
<reference evidence="4 5" key="1">
    <citation type="submission" date="2020-08" db="EMBL/GenBank/DDBJ databases">
        <title>Genomic Encyclopedia of Type Strains, Phase IV (KMG-IV): sequencing the most valuable type-strain genomes for metagenomic binning, comparative biology and taxonomic classification.</title>
        <authorList>
            <person name="Goeker M."/>
        </authorList>
    </citation>
    <scope>NUCLEOTIDE SEQUENCE [LARGE SCALE GENOMIC DNA]</scope>
    <source>
        <strain evidence="4 5">DSM 105137</strain>
    </source>
</reference>
<keyword evidence="5" id="KW-1185">Reference proteome</keyword>
<dbReference type="InterPro" id="IPR011008">
    <property type="entry name" value="Dimeric_a/b-barrel"/>
</dbReference>
<evidence type="ECO:0000313" key="4">
    <source>
        <dbReference type="EMBL" id="MBB4080688.1"/>
    </source>
</evidence>
<evidence type="ECO:0000256" key="2">
    <source>
        <dbReference type="SAM" id="SignalP"/>
    </source>
</evidence>
<dbReference type="PANTHER" id="PTHR33178:SF10">
    <property type="entry name" value="STRESS-RESPONSE A_B BARREL DOMAIN-CONTAINING PROTEIN"/>
    <property type="match status" value="1"/>
</dbReference>
<dbReference type="InterPro" id="IPR013097">
    <property type="entry name" value="Dabb"/>
</dbReference>
<accession>A0A840EFI4</accession>
<dbReference type="PANTHER" id="PTHR33178">
    <property type="match status" value="1"/>
</dbReference>
<sequence length="151" mass="16927">MSPYAILLFTLLMLTVSGCQEEMPPPTMETPPAMEATNEDRPDSLLRHAVFFSFKETATPAQIDSVQQAFSALPGQIDAIRDYEWGVNNSPEGLNKGFTHAFFVTFHSEADRETYLPHPAHMAFVKVLEPHLEDVFVVDYWAQVDAAPGQR</sequence>